<accession>A0A382NUK5</accession>
<dbReference type="GO" id="GO:0000166">
    <property type="term" value="F:nucleotide binding"/>
    <property type="evidence" value="ECO:0007669"/>
    <property type="project" value="InterPro"/>
</dbReference>
<sequence length="217" mass="24781">MHNIKAIRNNLDLFKSSLKKRFLETDFDKILELDEKNRKLIQEKENLEKEKKDISKSKDKTLFKKSKDISVEIDKLSKTQLEIKNKLNNILSAIPNLPLDDVPLGKDENSNLEVSKAGIVPNFNFKVKSHYEIGKALNMLDFDLATKTTGSRFVFVKDKLALLERAISNFMLDTQININGYTEISPPLIASASSMFGTGQLPKFENDQFELKLDDKN</sequence>
<comment type="catalytic activity">
    <reaction evidence="6">
        <text>tRNA(Sec) + L-serine + ATP = L-seryl-tRNA(Sec) + AMP + diphosphate + H(+)</text>
        <dbReference type="Rhea" id="RHEA:42580"/>
        <dbReference type="Rhea" id="RHEA-COMP:9742"/>
        <dbReference type="Rhea" id="RHEA-COMP:10128"/>
        <dbReference type="ChEBI" id="CHEBI:15378"/>
        <dbReference type="ChEBI" id="CHEBI:30616"/>
        <dbReference type="ChEBI" id="CHEBI:33019"/>
        <dbReference type="ChEBI" id="CHEBI:33384"/>
        <dbReference type="ChEBI" id="CHEBI:78442"/>
        <dbReference type="ChEBI" id="CHEBI:78533"/>
        <dbReference type="ChEBI" id="CHEBI:456215"/>
        <dbReference type="EC" id="6.1.1.11"/>
    </reaction>
</comment>
<evidence type="ECO:0000259" key="9">
    <source>
        <dbReference type="Pfam" id="PF02403"/>
    </source>
</evidence>
<dbReference type="InterPro" id="IPR042103">
    <property type="entry name" value="SerRS_1_N_sf"/>
</dbReference>
<evidence type="ECO:0000256" key="7">
    <source>
        <dbReference type="ARBA" id="ARBA00048823"/>
    </source>
</evidence>
<evidence type="ECO:0000256" key="2">
    <source>
        <dbReference type="ARBA" id="ARBA00010728"/>
    </source>
</evidence>
<reference evidence="10" key="1">
    <citation type="submission" date="2018-05" db="EMBL/GenBank/DDBJ databases">
        <authorList>
            <person name="Lanie J.A."/>
            <person name="Ng W.-L."/>
            <person name="Kazmierczak K.M."/>
            <person name="Andrzejewski T.M."/>
            <person name="Davidsen T.M."/>
            <person name="Wayne K.J."/>
            <person name="Tettelin H."/>
            <person name="Glass J.I."/>
            <person name="Rusch D."/>
            <person name="Podicherti R."/>
            <person name="Tsui H.-C.T."/>
            <person name="Winkler M.E."/>
        </authorList>
    </citation>
    <scope>NUCLEOTIDE SEQUENCE</scope>
</reference>
<keyword evidence="8" id="KW-0175">Coiled coil</keyword>
<name>A0A382NUK5_9ZZZZ</name>
<protein>
    <recommendedName>
        <fullName evidence="5">Seryl-tRNA(Ser/Sec) synthetase</fullName>
    </recommendedName>
</protein>
<dbReference type="PANTHER" id="PTHR43697:SF1">
    <property type="entry name" value="SERINE--TRNA LIGASE"/>
    <property type="match status" value="1"/>
</dbReference>
<comment type="similarity">
    <text evidence="2">Belongs to the class-II aminoacyl-tRNA synthetase family. Type-1 seryl-tRNA synthetase subfamily.</text>
</comment>
<comment type="catalytic activity">
    <reaction evidence="7">
        <text>tRNA(Ser) + L-serine + ATP = L-seryl-tRNA(Ser) + AMP + diphosphate + H(+)</text>
        <dbReference type="Rhea" id="RHEA:12292"/>
        <dbReference type="Rhea" id="RHEA-COMP:9669"/>
        <dbReference type="Rhea" id="RHEA-COMP:9703"/>
        <dbReference type="ChEBI" id="CHEBI:15378"/>
        <dbReference type="ChEBI" id="CHEBI:30616"/>
        <dbReference type="ChEBI" id="CHEBI:33019"/>
        <dbReference type="ChEBI" id="CHEBI:33384"/>
        <dbReference type="ChEBI" id="CHEBI:78442"/>
        <dbReference type="ChEBI" id="CHEBI:78533"/>
        <dbReference type="ChEBI" id="CHEBI:456215"/>
        <dbReference type="EC" id="6.1.1.11"/>
    </reaction>
</comment>
<gene>
    <name evidence="10" type="ORF">METZ01_LOCUS317032</name>
</gene>
<dbReference type="PANTHER" id="PTHR43697">
    <property type="entry name" value="SERYL-TRNA SYNTHETASE"/>
    <property type="match status" value="1"/>
</dbReference>
<evidence type="ECO:0000256" key="6">
    <source>
        <dbReference type="ARBA" id="ARBA00047929"/>
    </source>
</evidence>
<evidence type="ECO:0000313" key="10">
    <source>
        <dbReference type="EMBL" id="SVC64178.1"/>
    </source>
</evidence>
<feature type="domain" description="Serine-tRNA synthetase type1 N-terminal" evidence="9">
    <location>
        <begin position="1"/>
        <end position="98"/>
    </location>
</feature>
<feature type="non-terminal residue" evidence="10">
    <location>
        <position position="217"/>
    </location>
</feature>
<evidence type="ECO:0000256" key="4">
    <source>
        <dbReference type="ARBA" id="ARBA00022917"/>
    </source>
</evidence>
<dbReference type="Gene3D" id="1.10.287.40">
    <property type="entry name" value="Serine-tRNA synthetase, tRNA binding domain"/>
    <property type="match status" value="1"/>
</dbReference>
<proteinExistence type="inferred from homology"/>
<keyword evidence="4" id="KW-0648">Protein biosynthesis</keyword>
<dbReference type="Gene3D" id="3.30.930.10">
    <property type="entry name" value="Bira Bifunctional Protein, Domain 2"/>
    <property type="match status" value="1"/>
</dbReference>
<evidence type="ECO:0000256" key="3">
    <source>
        <dbReference type="ARBA" id="ARBA00022490"/>
    </source>
</evidence>
<dbReference type="GO" id="GO:0006412">
    <property type="term" value="P:translation"/>
    <property type="evidence" value="ECO:0007669"/>
    <property type="project" value="UniProtKB-KW"/>
</dbReference>
<dbReference type="SUPFAM" id="SSF46589">
    <property type="entry name" value="tRNA-binding arm"/>
    <property type="match status" value="1"/>
</dbReference>
<dbReference type="AlphaFoldDB" id="A0A382NUK5"/>
<evidence type="ECO:0000256" key="5">
    <source>
        <dbReference type="ARBA" id="ARBA00033352"/>
    </source>
</evidence>
<dbReference type="InterPro" id="IPR015866">
    <property type="entry name" value="Ser-tRNA-synth_1_N"/>
</dbReference>
<dbReference type="InterPro" id="IPR045864">
    <property type="entry name" value="aa-tRNA-synth_II/BPL/LPL"/>
</dbReference>
<dbReference type="Pfam" id="PF02403">
    <property type="entry name" value="Seryl_tRNA_N"/>
    <property type="match status" value="1"/>
</dbReference>
<dbReference type="EMBL" id="UINC01102500">
    <property type="protein sequence ID" value="SVC64178.1"/>
    <property type="molecule type" value="Genomic_DNA"/>
</dbReference>
<dbReference type="GO" id="GO:0004828">
    <property type="term" value="F:serine-tRNA ligase activity"/>
    <property type="evidence" value="ECO:0007669"/>
    <property type="project" value="UniProtKB-EC"/>
</dbReference>
<dbReference type="SUPFAM" id="SSF55681">
    <property type="entry name" value="Class II aaRS and biotin synthetases"/>
    <property type="match status" value="1"/>
</dbReference>
<comment type="pathway">
    <text evidence="1">Aminoacyl-tRNA biosynthesis; selenocysteinyl-tRNA(Sec) biosynthesis; L-seryl-tRNA(Sec) from L-serine and tRNA(Sec): step 1/1.</text>
</comment>
<organism evidence="10">
    <name type="scientific">marine metagenome</name>
    <dbReference type="NCBI Taxonomy" id="408172"/>
    <lineage>
        <taxon>unclassified sequences</taxon>
        <taxon>metagenomes</taxon>
        <taxon>ecological metagenomes</taxon>
    </lineage>
</organism>
<feature type="coiled-coil region" evidence="8">
    <location>
        <begin position="30"/>
        <end position="60"/>
    </location>
</feature>
<evidence type="ECO:0000256" key="8">
    <source>
        <dbReference type="SAM" id="Coils"/>
    </source>
</evidence>
<evidence type="ECO:0000256" key="1">
    <source>
        <dbReference type="ARBA" id="ARBA00005045"/>
    </source>
</evidence>
<dbReference type="InterPro" id="IPR010978">
    <property type="entry name" value="tRNA-bd_arm"/>
</dbReference>
<keyword evidence="3" id="KW-0963">Cytoplasm</keyword>